<evidence type="ECO:0000256" key="5">
    <source>
        <dbReference type="SAM" id="MobiDB-lite"/>
    </source>
</evidence>
<feature type="region of interest" description="Disordered" evidence="5">
    <location>
        <begin position="335"/>
        <end position="371"/>
    </location>
</feature>
<dbReference type="Gene3D" id="2.120.10.80">
    <property type="entry name" value="Kelch-type beta propeller"/>
    <property type="match status" value="1"/>
</dbReference>
<dbReference type="EMBL" id="MDYP01000016">
    <property type="protein sequence ID" value="OQE06921.1"/>
    <property type="molecule type" value="Genomic_DNA"/>
</dbReference>
<feature type="region of interest" description="Disordered" evidence="5">
    <location>
        <begin position="663"/>
        <end position="718"/>
    </location>
</feature>
<organism evidence="7 8">
    <name type="scientific">Penicillium vulpinum</name>
    <dbReference type="NCBI Taxonomy" id="29845"/>
    <lineage>
        <taxon>Eukaryota</taxon>
        <taxon>Fungi</taxon>
        <taxon>Dikarya</taxon>
        <taxon>Ascomycota</taxon>
        <taxon>Pezizomycotina</taxon>
        <taxon>Eurotiomycetes</taxon>
        <taxon>Eurotiomycetidae</taxon>
        <taxon>Eurotiales</taxon>
        <taxon>Aspergillaceae</taxon>
        <taxon>Penicillium</taxon>
    </lineage>
</organism>
<feature type="compositionally biased region" description="Low complexity" evidence="5">
    <location>
        <begin position="481"/>
        <end position="497"/>
    </location>
</feature>
<gene>
    <name evidence="7" type="ORF">PENVUL_c016G09021</name>
</gene>
<dbReference type="STRING" id="29845.A0A1V6RYR1"/>
<evidence type="ECO:0000256" key="4">
    <source>
        <dbReference type="ARBA" id="ARBA00023136"/>
    </source>
</evidence>
<sequence>MTGPKPLIKIEGDCSTIHSNTFYVYSPEGFLSIPLKQNGEWAPLPSPQHKVTGPACIQGGTETDETAFYLVGGTGSSSNSGLQRFSFSTQKWDTLPMVSTEMKDRTGHGAGYISATKQILVYAGNTDGSTQISQSTLLIETGSNTFELSSGVDQGAPALYDPIILPWSSSEVAMIGGSATNTAIFIYDSTDNKGWAISEATLPSAIQFSSRCALASGSGGKTKVLEEFNMVASPNSVTSYLLSSEGKVQNPVTAIAPSEKRDITDSYGDKFAPTASWSDYTLAHGSNGLVVLASGQSNNSLAIFNQTSNAWVNSTELFYGKGDQHILKSSTTSITSTTSFTSSTPTSTSSTSTSTSASATPTSSSSPVVAAGSGLSDHGKMILGATLGSVLGLGLILLIILFLLRREKKKRQAGKPGGGGDNKDRLSFQDQGIEPLTESAYPMARSPVPLAAASNDSLAIMSGNYRGEKSLRPPGGTGYGLSPQPKSSSPLSTIPSSGIMGASSVYTDDSNRAGDDPGHENQAADRLTDEGWGKYFEDGSATNFQSDRSTMSSAYTKSDYRGSAWPMSTLTPLNFGFLEQPKPLGHVLSGSPTTEHGPSNMSSRSLVIPEGQSARISSADSISIASDDDCDDPKWQGAGQSSWLGRPTSSNYTTSFYQTSTQDMPWESSNASFADKARQSNARRSSVIIPHDIDELPMQGQKNGTSTDMSWLNLKADR</sequence>
<evidence type="ECO:0000256" key="3">
    <source>
        <dbReference type="ARBA" id="ARBA00022989"/>
    </source>
</evidence>
<keyword evidence="4 6" id="KW-0472">Membrane</keyword>
<dbReference type="InterPro" id="IPR011043">
    <property type="entry name" value="Gal_Oxase/kelch_b-propeller"/>
</dbReference>
<feature type="compositionally biased region" description="Polar residues" evidence="5">
    <location>
        <begin position="590"/>
        <end position="605"/>
    </location>
</feature>
<keyword evidence="3 6" id="KW-1133">Transmembrane helix</keyword>
<feature type="region of interest" description="Disordered" evidence="5">
    <location>
        <begin position="586"/>
        <end position="605"/>
    </location>
</feature>
<feature type="compositionally biased region" description="Polar residues" evidence="5">
    <location>
        <begin position="663"/>
        <end position="672"/>
    </location>
</feature>
<dbReference type="SUPFAM" id="SSF50965">
    <property type="entry name" value="Galactose oxidase, central domain"/>
    <property type="match status" value="1"/>
</dbReference>
<dbReference type="OrthoDB" id="5352000at2759"/>
<keyword evidence="2 6" id="KW-0812">Transmembrane</keyword>
<feature type="compositionally biased region" description="Low complexity" evidence="5">
    <location>
        <begin position="613"/>
        <end position="625"/>
    </location>
</feature>
<feature type="compositionally biased region" description="Basic and acidic residues" evidence="5">
    <location>
        <begin position="509"/>
        <end position="524"/>
    </location>
</feature>
<reference evidence="8" key="1">
    <citation type="journal article" date="2017" name="Nat. Microbiol.">
        <title>Global analysis of biosynthetic gene clusters reveals vast potential of secondary metabolite production in Penicillium species.</title>
        <authorList>
            <person name="Nielsen J.C."/>
            <person name="Grijseels S."/>
            <person name="Prigent S."/>
            <person name="Ji B."/>
            <person name="Dainat J."/>
            <person name="Nielsen K.F."/>
            <person name="Frisvad J.C."/>
            <person name="Workman M."/>
            <person name="Nielsen J."/>
        </authorList>
    </citation>
    <scope>NUCLEOTIDE SEQUENCE [LARGE SCALE GENOMIC DNA]</scope>
    <source>
        <strain evidence="8">IBT 29486</strain>
    </source>
</reference>
<feature type="compositionally biased region" description="Polar residues" evidence="5">
    <location>
        <begin position="700"/>
        <end position="710"/>
    </location>
</feature>
<keyword evidence="8" id="KW-1185">Reference proteome</keyword>
<evidence type="ECO:0000256" key="2">
    <source>
        <dbReference type="ARBA" id="ARBA00022692"/>
    </source>
</evidence>
<dbReference type="Proteomes" id="UP000191518">
    <property type="component" value="Unassembled WGS sequence"/>
</dbReference>
<dbReference type="AlphaFoldDB" id="A0A1V6RYR1"/>
<feature type="region of interest" description="Disordered" evidence="5">
    <location>
        <begin position="465"/>
        <end position="524"/>
    </location>
</feature>
<evidence type="ECO:0000256" key="1">
    <source>
        <dbReference type="ARBA" id="ARBA00004167"/>
    </source>
</evidence>
<comment type="subcellular location">
    <subcellularLocation>
        <location evidence="1">Membrane</location>
        <topology evidence="1">Single-pass membrane protein</topology>
    </subcellularLocation>
</comment>
<feature type="compositionally biased region" description="Low complexity" evidence="5">
    <location>
        <begin position="335"/>
        <end position="366"/>
    </location>
</feature>
<dbReference type="GO" id="GO:0016020">
    <property type="term" value="C:membrane"/>
    <property type="evidence" value="ECO:0007669"/>
    <property type="project" value="UniProtKB-SubCell"/>
</dbReference>
<comment type="caution">
    <text evidence="7">The sequence shown here is derived from an EMBL/GenBank/DDBJ whole genome shotgun (WGS) entry which is preliminary data.</text>
</comment>
<feature type="region of interest" description="Disordered" evidence="5">
    <location>
        <begin position="610"/>
        <end position="646"/>
    </location>
</feature>
<dbReference type="PANTHER" id="PTHR15549:SF30">
    <property type="entry name" value="MID2 DOMAIN-CONTAINING PROTEIN"/>
    <property type="match status" value="1"/>
</dbReference>
<dbReference type="GO" id="GO:0071944">
    <property type="term" value="C:cell periphery"/>
    <property type="evidence" value="ECO:0007669"/>
    <property type="project" value="UniProtKB-ARBA"/>
</dbReference>
<evidence type="ECO:0000256" key="6">
    <source>
        <dbReference type="SAM" id="Phobius"/>
    </source>
</evidence>
<name>A0A1V6RYR1_9EURO</name>
<evidence type="ECO:0000313" key="8">
    <source>
        <dbReference type="Proteomes" id="UP000191518"/>
    </source>
</evidence>
<proteinExistence type="predicted"/>
<dbReference type="InterPro" id="IPR015915">
    <property type="entry name" value="Kelch-typ_b-propeller"/>
</dbReference>
<dbReference type="PANTHER" id="PTHR15549">
    <property type="entry name" value="PAIRED IMMUNOGLOBULIN-LIKE TYPE 2 RECEPTOR"/>
    <property type="match status" value="1"/>
</dbReference>
<protein>
    <submittedName>
        <fullName evidence="7">Uncharacterized protein</fullName>
    </submittedName>
</protein>
<evidence type="ECO:0000313" key="7">
    <source>
        <dbReference type="EMBL" id="OQE06921.1"/>
    </source>
</evidence>
<dbReference type="InterPro" id="IPR051694">
    <property type="entry name" value="Immunoregulatory_rcpt-like"/>
</dbReference>
<feature type="transmembrane region" description="Helical" evidence="6">
    <location>
        <begin position="381"/>
        <end position="404"/>
    </location>
</feature>
<accession>A0A1V6RYR1</accession>